<organism evidence="6 7">
    <name type="scientific">Paramesorhizobium deserti</name>
    <dbReference type="NCBI Taxonomy" id="1494590"/>
    <lineage>
        <taxon>Bacteria</taxon>
        <taxon>Pseudomonadati</taxon>
        <taxon>Pseudomonadota</taxon>
        <taxon>Alphaproteobacteria</taxon>
        <taxon>Hyphomicrobiales</taxon>
        <taxon>Phyllobacteriaceae</taxon>
        <taxon>Paramesorhizobium</taxon>
    </lineage>
</organism>
<dbReference type="GO" id="GO:0043565">
    <property type="term" value="F:sequence-specific DNA binding"/>
    <property type="evidence" value="ECO:0007669"/>
    <property type="project" value="TreeGrafter"/>
</dbReference>
<evidence type="ECO:0000256" key="4">
    <source>
        <dbReference type="ARBA" id="ARBA00023163"/>
    </source>
</evidence>
<protein>
    <submittedName>
        <fullName evidence="6">LysR family transcriptional regulator</fullName>
    </submittedName>
</protein>
<dbReference type="InterPro" id="IPR036388">
    <property type="entry name" value="WH-like_DNA-bd_sf"/>
</dbReference>
<keyword evidence="2" id="KW-0805">Transcription regulation</keyword>
<feature type="domain" description="HTH lysR-type" evidence="5">
    <location>
        <begin position="4"/>
        <end position="61"/>
    </location>
</feature>
<sequence length="290" mass="32907">MKNITWDAYELFMHVARHGGLSGGAAVTGLSPATIGRRMLDFEEAVGRPLFLRSRTGYQLTADGSALFAQILEMEGAARRIESWTREGTGSPLVRIACGTWLAWMFTRNLSVIRTERDDFRLDVYVAERRASLAHRESDIGIRAFEPQEPNLAAIRLGEVAYAAYRARNAHPSVADRWLAVSEEDAISAYLRWPHEHRADQLIVTINRPRSLRDLALAGTGTAVLPCFIGDQDMRLERVGEEIVSLRHSQWIVMNNDDRHRREIRTVVDRMVKFIKGNTDLFAGRLHRRT</sequence>
<dbReference type="PROSITE" id="PS50931">
    <property type="entry name" value="HTH_LYSR"/>
    <property type="match status" value="1"/>
</dbReference>
<dbReference type="AlphaFoldDB" id="A0A135I1R2"/>
<dbReference type="EMBL" id="LNTU01000001">
    <property type="protein sequence ID" value="KXF79358.1"/>
    <property type="molecule type" value="Genomic_DNA"/>
</dbReference>
<dbReference type="RefSeq" id="WP_068880695.1">
    <property type="nucleotide sequence ID" value="NZ_LNTU01000001.1"/>
</dbReference>
<proteinExistence type="inferred from homology"/>
<dbReference type="Gene3D" id="1.10.10.10">
    <property type="entry name" value="Winged helix-like DNA-binding domain superfamily/Winged helix DNA-binding domain"/>
    <property type="match status" value="1"/>
</dbReference>
<evidence type="ECO:0000256" key="1">
    <source>
        <dbReference type="ARBA" id="ARBA00009437"/>
    </source>
</evidence>
<evidence type="ECO:0000256" key="2">
    <source>
        <dbReference type="ARBA" id="ARBA00023015"/>
    </source>
</evidence>
<dbReference type="GO" id="GO:0006351">
    <property type="term" value="P:DNA-templated transcription"/>
    <property type="evidence" value="ECO:0007669"/>
    <property type="project" value="TreeGrafter"/>
</dbReference>
<comment type="caution">
    <text evidence="6">The sequence shown here is derived from an EMBL/GenBank/DDBJ whole genome shotgun (WGS) entry which is preliminary data.</text>
</comment>
<dbReference type="InterPro" id="IPR058163">
    <property type="entry name" value="LysR-type_TF_proteobact-type"/>
</dbReference>
<dbReference type="PANTHER" id="PTHR30537:SF3">
    <property type="entry name" value="TRANSCRIPTIONAL REGULATORY PROTEIN"/>
    <property type="match status" value="1"/>
</dbReference>
<reference evidence="6 7" key="1">
    <citation type="submission" date="2015-11" db="EMBL/GenBank/DDBJ databases">
        <title>Draft genome sequence of Paramesorhizobium deserti A-3-E, a strain highly resistant to diverse beta-lactam antibiotics.</title>
        <authorList>
            <person name="Lv R."/>
            <person name="Yang X."/>
            <person name="Fang N."/>
            <person name="Guo J."/>
            <person name="Luo X."/>
            <person name="Peng F."/>
            <person name="Yang R."/>
            <person name="Cui Y."/>
            <person name="Fang C."/>
            <person name="Song Y."/>
        </authorList>
    </citation>
    <scope>NUCLEOTIDE SEQUENCE [LARGE SCALE GENOMIC DNA]</scope>
    <source>
        <strain evidence="6 7">A-3-E</strain>
    </source>
</reference>
<dbReference type="Gene3D" id="3.40.190.290">
    <property type="match status" value="1"/>
</dbReference>
<keyword evidence="4" id="KW-0804">Transcription</keyword>
<dbReference type="GO" id="GO:0003700">
    <property type="term" value="F:DNA-binding transcription factor activity"/>
    <property type="evidence" value="ECO:0007669"/>
    <property type="project" value="InterPro"/>
</dbReference>
<accession>A0A135I1R2</accession>
<evidence type="ECO:0000259" key="5">
    <source>
        <dbReference type="PROSITE" id="PS50931"/>
    </source>
</evidence>
<name>A0A135I1R2_9HYPH</name>
<dbReference type="InterPro" id="IPR005119">
    <property type="entry name" value="LysR_subst-bd"/>
</dbReference>
<dbReference type="SUPFAM" id="SSF53850">
    <property type="entry name" value="Periplasmic binding protein-like II"/>
    <property type="match status" value="1"/>
</dbReference>
<keyword evidence="3" id="KW-0238">DNA-binding</keyword>
<dbReference type="Proteomes" id="UP000070107">
    <property type="component" value="Unassembled WGS sequence"/>
</dbReference>
<dbReference type="Pfam" id="PF00126">
    <property type="entry name" value="HTH_1"/>
    <property type="match status" value="1"/>
</dbReference>
<comment type="similarity">
    <text evidence="1">Belongs to the LysR transcriptional regulatory family.</text>
</comment>
<dbReference type="STRING" id="1494590.ATN84_06510"/>
<evidence type="ECO:0000313" key="6">
    <source>
        <dbReference type="EMBL" id="KXF79358.1"/>
    </source>
</evidence>
<dbReference type="PANTHER" id="PTHR30537">
    <property type="entry name" value="HTH-TYPE TRANSCRIPTIONAL REGULATOR"/>
    <property type="match status" value="1"/>
</dbReference>
<dbReference type="InterPro" id="IPR000847">
    <property type="entry name" value="LysR_HTH_N"/>
</dbReference>
<dbReference type="InterPro" id="IPR036390">
    <property type="entry name" value="WH_DNA-bd_sf"/>
</dbReference>
<dbReference type="SUPFAM" id="SSF46785">
    <property type="entry name" value="Winged helix' DNA-binding domain"/>
    <property type="match status" value="1"/>
</dbReference>
<dbReference type="Pfam" id="PF03466">
    <property type="entry name" value="LysR_substrate"/>
    <property type="match status" value="1"/>
</dbReference>
<evidence type="ECO:0000313" key="7">
    <source>
        <dbReference type="Proteomes" id="UP000070107"/>
    </source>
</evidence>
<evidence type="ECO:0000256" key="3">
    <source>
        <dbReference type="ARBA" id="ARBA00023125"/>
    </source>
</evidence>
<gene>
    <name evidence="6" type="ORF">ATN84_06510</name>
</gene>
<dbReference type="OrthoDB" id="9796526at2"/>
<keyword evidence="7" id="KW-1185">Reference proteome</keyword>